<dbReference type="CDD" id="cd11281">
    <property type="entry name" value="ADF_drebrin_like"/>
    <property type="match status" value="1"/>
</dbReference>
<keyword evidence="3" id="KW-0175">Coiled coil</keyword>
<dbReference type="EMBL" id="PKSM01000090">
    <property type="protein sequence ID" value="POW14553.1"/>
    <property type="molecule type" value="Genomic_DNA"/>
</dbReference>
<feature type="region of interest" description="Disordered" evidence="4">
    <location>
        <begin position="248"/>
        <end position="289"/>
    </location>
</feature>
<evidence type="ECO:0000313" key="7">
    <source>
        <dbReference type="EMBL" id="POW14553.1"/>
    </source>
</evidence>
<dbReference type="GO" id="GO:0030833">
    <property type="term" value="P:regulation of actin filament polymerization"/>
    <property type="evidence" value="ECO:0007669"/>
    <property type="project" value="TreeGrafter"/>
</dbReference>
<evidence type="ECO:0000256" key="4">
    <source>
        <dbReference type="SAM" id="MobiDB-lite"/>
    </source>
</evidence>
<dbReference type="InterPro" id="IPR002108">
    <property type="entry name" value="ADF-H"/>
</dbReference>
<organism evidence="7 8">
    <name type="scientific">Puccinia striiformis</name>
    <dbReference type="NCBI Taxonomy" id="27350"/>
    <lineage>
        <taxon>Eukaryota</taxon>
        <taxon>Fungi</taxon>
        <taxon>Dikarya</taxon>
        <taxon>Basidiomycota</taxon>
        <taxon>Pucciniomycotina</taxon>
        <taxon>Pucciniomycetes</taxon>
        <taxon>Pucciniales</taxon>
        <taxon>Pucciniaceae</taxon>
        <taxon>Puccinia</taxon>
    </lineage>
</organism>
<protein>
    <recommendedName>
        <fullName evidence="9">ADF-H domain-containing protein</fullName>
    </recommendedName>
</protein>
<dbReference type="GO" id="GO:0030864">
    <property type="term" value="C:cortical actin cytoskeleton"/>
    <property type="evidence" value="ECO:0007669"/>
    <property type="project" value="TreeGrafter"/>
</dbReference>
<feature type="region of interest" description="Disordered" evidence="4">
    <location>
        <begin position="171"/>
        <end position="210"/>
    </location>
</feature>
<evidence type="ECO:0000256" key="1">
    <source>
        <dbReference type="ARBA" id="ARBA00022443"/>
    </source>
</evidence>
<dbReference type="Gene3D" id="2.30.30.40">
    <property type="entry name" value="SH3 Domains"/>
    <property type="match status" value="2"/>
</dbReference>
<feature type="region of interest" description="Disordered" evidence="4">
    <location>
        <begin position="342"/>
        <end position="366"/>
    </location>
</feature>
<feature type="compositionally biased region" description="Pro residues" evidence="4">
    <location>
        <begin position="426"/>
        <end position="441"/>
    </location>
</feature>
<dbReference type="AlphaFoldDB" id="A0A2S4VYF3"/>
<evidence type="ECO:0000313" key="8">
    <source>
        <dbReference type="Proteomes" id="UP000238274"/>
    </source>
</evidence>
<evidence type="ECO:0008006" key="9">
    <source>
        <dbReference type="Google" id="ProtNLM"/>
    </source>
</evidence>
<dbReference type="Proteomes" id="UP000238274">
    <property type="component" value="Unassembled WGS sequence"/>
</dbReference>
<proteinExistence type="predicted"/>
<dbReference type="GO" id="GO:0030427">
    <property type="term" value="C:site of polarized growth"/>
    <property type="evidence" value="ECO:0007669"/>
    <property type="project" value="TreeGrafter"/>
</dbReference>
<dbReference type="InterPro" id="IPR029006">
    <property type="entry name" value="ADF-H/Gelsolin-like_dom_sf"/>
</dbReference>
<reference evidence="8" key="2">
    <citation type="journal article" date="2018" name="BMC Genomics">
        <title>Genomic insights into host adaptation between the wheat stripe rust pathogen (Puccinia striiformis f. sp. tritici) and the barley stripe rust pathogen (Puccinia striiformis f. sp. hordei).</title>
        <authorList>
            <person name="Xia C."/>
            <person name="Wang M."/>
            <person name="Yin C."/>
            <person name="Cornejo O.E."/>
            <person name="Hulbert S.H."/>
            <person name="Chen X."/>
        </authorList>
    </citation>
    <scope>NUCLEOTIDE SEQUENCE [LARGE SCALE GENOMIC DNA]</scope>
    <source>
        <strain evidence="8">93TX-2</strain>
    </source>
</reference>
<evidence type="ECO:0000259" key="6">
    <source>
        <dbReference type="PROSITE" id="PS51263"/>
    </source>
</evidence>
<name>A0A2S4VYF3_9BASI</name>
<evidence type="ECO:0000256" key="2">
    <source>
        <dbReference type="PROSITE-ProRule" id="PRU00192"/>
    </source>
</evidence>
<keyword evidence="8" id="KW-1185">Reference proteome</keyword>
<evidence type="ECO:0000259" key="5">
    <source>
        <dbReference type="PROSITE" id="PS50002"/>
    </source>
</evidence>
<sequence>MILPRRKLTNKSKSSQGIDRSIMAQVRISDPGISEAYHRITAADPDIDYMLLSYIGQTNDLKVQDQGTGGLAELQDSWNDGRIQFAFVRVKEAGSGLTKFVLIAWCGDGVLESRKGLFHSHASTVAQFLKGYHVQINARCDADVEPSHILKRVADSSGAKYSVHNEKPVKREMPAPVGTNYKPIGRPDIASMTSKQKPTPPAPVGTSYTPRKNELAEIRAARTAPSAAPMPARAPVNRNVNEDDFEPTIKATFTPPQPAIPARPPPAQAPAPPKSTQENENEGRPGYVGTAYTPVSLGKPGKLGNRLSAFSTPQEVNPAISAASSGKKMTWAERQALAKNVAAEEEARSRAAIERSNPPGNRIPSVGMKAAAPLVRSYQAPPSEDDFDAPAPRASESENEDFEPKVAPHPHPLHLLDPHPHKELHSPPPPPPAPPAPPLPPMSSRGDPVQSVAHAEEALHQKMNNLALEPDPVAASTSGSDLKAVVIYDYEQADTDEMGLVEGETIINIEQVDEGWWTGMSADGTRQGLFPATCVSLITEETEANQAEAIAPEAEEEVVEEEEVTATSTPAADKGVHAIAMYDYEAGEDNEITFQETEEIIEIEYSSEDWWTGTVASSGQRGLFPANYVELQEQ</sequence>
<dbReference type="VEuPathDB" id="FungiDB:PSHT_07372"/>
<dbReference type="GO" id="GO:0051015">
    <property type="term" value="F:actin filament binding"/>
    <property type="evidence" value="ECO:0007669"/>
    <property type="project" value="TreeGrafter"/>
</dbReference>
<dbReference type="InterPro" id="IPR036028">
    <property type="entry name" value="SH3-like_dom_sf"/>
</dbReference>
<dbReference type="PROSITE" id="PS51263">
    <property type="entry name" value="ADF_H"/>
    <property type="match status" value="1"/>
</dbReference>
<dbReference type="SUPFAM" id="SSF50044">
    <property type="entry name" value="SH3-domain"/>
    <property type="match status" value="2"/>
</dbReference>
<dbReference type="PANTHER" id="PTHR10829:SF25">
    <property type="entry name" value="DREBRIN-LIKE PROTEIN"/>
    <property type="match status" value="1"/>
</dbReference>
<gene>
    <name evidence="7" type="ORF">PSHT_07372</name>
</gene>
<feature type="domain" description="ADF-H" evidence="6">
    <location>
        <begin position="25"/>
        <end position="154"/>
    </location>
</feature>
<dbReference type="InterPro" id="IPR001452">
    <property type="entry name" value="SH3_domain"/>
</dbReference>
<dbReference type="OrthoDB" id="5971719at2759"/>
<dbReference type="PANTHER" id="PTHR10829">
    <property type="entry name" value="CORTACTIN AND DREBRIN"/>
    <property type="match status" value="1"/>
</dbReference>
<dbReference type="Pfam" id="PF00241">
    <property type="entry name" value="Cofilin_ADF"/>
    <property type="match status" value="1"/>
</dbReference>
<feature type="region of interest" description="Disordered" evidence="4">
    <location>
        <begin position="379"/>
        <end position="452"/>
    </location>
</feature>
<feature type="domain" description="SH3" evidence="5">
    <location>
        <begin position="573"/>
        <end position="634"/>
    </location>
</feature>
<evidence type="ECO:0000256" key="3">
    <source>
        <dbReference type="SAM" id="Coils"/>
    </source>
</evidence>
<dbReference type="SMART" id="SM00326">
    <property type="entry name" value="SH3"/>
    <property type="match status" value="2"/>
</dbReference>
<dbReference type="SMART" id="SM00102">
    <property type="entry name" value="ADF"/>
    <property type="match status" value="1"/>
</dbReference>
<comment type="caution">
    <text evidence="7">The sequence shown here is derived from an EMBL/GenBank/DDBJ whole genome shotgun (WGS) entry which is preliminary data.</text>
</comment>
<dbReference type="SUPFAM" id="SSF55753">
    <property type="entry name" value="Actin depolymerizing proteins"/>
    <property type="match status" value="1"/>
</dbReference>
<dbReference type="GO" id="GO:0005884">
    <property type="term" value="C:actin filament"/>
    <property type="evidence" value="ECO:0007669"/>
    <property type="project" value="TreeGrafter"/>
</dbReference>
<dbReference type="PROSITE" id="PS50002">
    <property type="entry name" value="SH3"/>
    <property type="match status" value="2"/>
</dbReference>
<reference evidence="8" key="3">
    <citation type="journal article" date="2018" name="Mol. Plant Microbe Interact.">
        <title>Genome sequence resources for the wheat stripe rust pathogen (Puccinia striiformis f. sp. tritici) and the barley stripe rust pathogen (Puccinia striiformis f. sp. hordei).</title>
        <authorList>
            <person name="Xia C."/>
            <person name="Wang M."/>
            <person name="Yin C."/>
            <person name="Cornejo O.E."/>
            <person name="Hulbert S.H."/>
            <person name="Chen X."/>
        </authorList>
    </citation>
    <scope>NUCLEOTIDE SEQUENCE [LARGE SCALE GENOMIC DNA]</scope>
    <source>
        <strain evidence="8">93TX-2</strain>
    </source>
</reference>
<feature type="coiled-coil region" evidence="3">
    <location>
        <begin position="537"/>
        <end position="564"/>
    </location>
</feature>
<feature type="domain" description="SH3" evidence="5">
    <location>
        <begin position="479"/>
        <end position="540"/>
    </location>
</feature>
<feature type="compositionally biased region" description="Basic and acidic residues" evidence="4">
    <location>
        <begin position="414"/>
        <end position="425"/>
    </location>
</feature>
<dbReference type="PRINTS" id="PR00452">
    <property type="entry name" value="SH3DOMAIN"/>
</dbReference>
<dbReference type="VEuPathDB" id="FungiDB:PSTT_12809"/>
<dbReference type="Gene3D" id="3.40.20.10">
    <property type="entry name" value="Severin"/>
    <property type="match status" value="1"/>
</dbReference>
<dbReference type="Pfam" id="PF00018">
    <property type="entry name" value="SH3_1"/>
    <property type="match status" value="2"/>
</dbReference>
<feature type="compositionally biased region" description="Pro residues" evidence="4">
    <location>
        <begin position="255"/>
        <end position="273"/>
    </location>
</feature>
<keyword evidence="1 2" id="KW-0728">SH3 domain</keyword>
<reference evidence="7 8" key="1">
    <citation type="submission" date="2017-12" db="EMBL/GenBank/DDBJ databases">
        <title>Gene loss provides genomic basis for host adaptation in cereal stripe rust fungi.</title>
        <authorList>
            <person name="Xia C."/>
        </authorList>
    </citation>
    <scope>NUCLEOTIDE SEQUENCE [LARGE SCALE GENOMIC DNA]</scope>
    <source>
        <strain evidence="7 8">93TX-2</strain>
    </source>
</reference>
<accession>A0A2S4VYF3</accession>